<organism evidence="2 3">
    <name type="scientific">Dokdonella immobilis</name>
    <dbReference type="NCBI Taxonomy" id="578942"/>
    <lineage>
        <taxon>Bacteria</taxon>
        <taxon>Pseudomonadati</taxon>
        <taxon>Pseudomonadota</taxon>
        <taxon>Gammaproteobacteria</taxon>
        <taxon>Lysobacterales</taxon>
        <taxon>Rhodanobacteraceae</taxon>
        <taxon>Dokdonella</taxon>
    </lineage>
</organism>
<dbReference type="RefSeq" id="WP_092411113.1">
    <property type="nucleotide sequence ID" value="NZ_FOVF01000062.1"/>
</dbReference>
<dbReference type="InterPro" id="IPR012337">
    <property type="entry name" value="RNaseH-like_sf"/>
</dbReference>
<dbReference type="EMBL" id="FOVF01000062">
    <property type="protein sequence ID" value="SFN72072.1"/>
    <property type="molecule type" value="Genomic_DNA"/>
</dbReference>
<sequence>SALRSYIDFYNRQRLHSALGYRSPIEFEAQRT</sequence>
<dbReference type="GO" id="GO:0015074">
    <property type="term" value="P:DNA integration"/>
    <property type="evidence" value="ECO:0007669"/>
    <property type="project" value="InterPro"/>
</dbReference>
<dbReference type="InterPro" id="IPR001584">
    <property type="entry name" value="Integrase_cat-core"/>
</dbReference>
<name>A0A1I5BBJ2_9GAMM</name>
<dbReference type="SUPFAM" id="SSF53098">
    <property type="entry name" value="Ribonuclease H-like"/>
    <property type="match status" value="1"/>
</dbReference>
<evidence type="ECO:0000313" key="3">
    <source>
        <dbReference type="Proteomes" id="UP000198575"/>
    </source>
</evidence>
<dbReference type="AlphaFoldDB" id="A0A1I5BBJ2"/>
<evidence type="ECO:0000313" key="2">
    <source>
        <dbReference type="EMBL" id="SFN72072.1"/>
    </source>
</evidence>
<dbReference type="Pfam" id="PF13333">
    <property type="entry name" value="rve_2"/>
    <property type="match status" value="1"/>
</dbReference>
<accession>A0A1I5BBJ2</accession>
<feature type="non-terminal residue" evidence="2">
    <location>
        <position position="1"/>
    </location>
</feature>
<dbReference type="OrthoDB" id="4281720at2"/>
<feature type="domain" description="Integrase catalytic" evidence="1">
    <location>
        <begin position="2"/>
        <end position="31"/>
    </location>
</feature>
<proteinExistence type="predicted"/>
<reference evidence="2 3" key="1">
    <citation type="submission" date="2016-10" db="EMBL/GenBank/DDBJ databases">
        <authorList>
            <person name="de Groot N.N."/>
        </authorList>
    </citation>
    <scope>NUCLEOTIDE SEQUENCE [LARGE SCALE GENOMIC DNA]</scope>
    <source>
        <strain evidence="2 3">CGMCC 1.7659</strain>
    </source>
</reference>
<protein>
    <submittedName>
        <fullName evidence="2">Integrase core domain-containing protein</fullName>
    </submittedName>
</protein>
<keyword evidence="3" id="KW-1185">Reference proteome</keyword>
<gene>
    <name evidence="2" type="ORF">SAMN05216289_1623</name>
</gene>
<dbReference type="Proteomes" id="UP000198575">
    <property type="component" value="Unassembled WGS sequence"/>
</dbReference>
<evidence type="ECO:0000259" key="1">
    <source>
        <dbReference type="Pfam" id="PF13333"/>
    </source>
</evidence>